<dbReference type="PROSITE" id="PS51194">
    <property type="entry name" value="HELICASE_CTER"/>
    <property type="match status" value="1"/>
</dbReference>
<dbReference type="InterPro" id="IPR006935">
    <property type="entry name" value="Helicase/UvrB_N"/>
</dbReference>
<dbReference type="Pfam" id="PF03457">
    <property type="entry name" value="HA"/>
    <property type="match status" value="6"/>
</dbReference>
<dbReference type="CDD" id="cd18785">
    <property type="entry name" value="SF2_C"/>
    <property type="match status" value="1"/>
</dbReference>
<dbReference type="GO" id="GO:0016787">
    <property type="term" value="F:hydrolase activity"/>
    <property type="evidence" value="ECO:0007669"/>
    <property type="project" value="InterPro"/>
</dbReference>
<dbReference type="SMART" id="SM00487">
    <property type="entry name" value="DEXDc"/>
    <property type="match status" value="1"/>
</dbReference>
<organism evidence="3 4">
    <name type="scientific">Prochlorococcus marinus str. MIT 9302</name>
    <dbReference type="NCBI Taxonomy" id="74545"/>
    <lineage>
        <taxon>Bacteria</taxon>
        <taxon>Bacillati</taxon>
        <taxon>Cyanobacteriota</taxon>
        <taxon>Cyanophyceae</taxon>
        <taxon>Synechococcales</taxon>
        <taxon>Prochlorococcaceae</taxon>
        <taxon>Prochlorococcus</taxon>
    </lineage>
</organism>
<dbReference type="InterPro" id="IPR027417">
    <property type="entry name" value="P-loop_NTPase"/>
</dbReference>
<feature type="domain" description="Helicase C-terminal" evidence="2">
    <location>
        <begin position="433"/>
        <end position="600"/>
    </location>
</feature>
<dbReference type="RefSeq" id="WP_072014676.1">
    <property type="nucleotide sequence ID" value="NZ_CP138951.1"/>
</dbReference>
<feature type="domain" description="Helicase ATP-binding" evidence="1">
    <location>
        <begin position="173"/>
        <end position="363"/>
    </location>
</feature>
<gene>
    <name evidence="3" type="ORF">EU96_0210</name>
</gene>
<protein>
    <recommendedName>
        <fullName evidence="5">Helicase</fullName>
    </recommendedName>
</protein>
<dbReference type="InterPro" id="IPR001650">
    <property type="entry name" value="Helicase_C-like"/>
</dbReference>
<name>A0A0A2ADH2_PROMR</name>
<dbReference type="GO" id="GO:0005524">
    <property type="term" value="F:ATP binding"/>
    <property type="evidence" value="ECO:0007669"/>
    <property type="project" value="InterPro"/>
</dbReference>
<dbReference type="EMBL" id="JNAM01000002">
    <property type="protein sequence ID" value="KGF98901.1"/>
    <property type="molecule type" value="Genomic_DNA"/>
</dbReference>
<dbReference type="PANTHER" id="PTHR33418:SF1">
    <property type="entry name" value="HELICASE-ASSOCIATED DOMAIN-CONTAINING PROTEIN"/>
    <property type="match status" value="1"/>
</dbReference>
<evidence type="ECO:0000259" key="2">
    <source>
        <dbReference type="PROSITE" id="PS51194"/>
    </source>
</evidence>
<accession>A0A0A2ADH2</accession>
<dbReference type="SUPFAM" id="SSF52980">
    <property type="entry name" value="Restriction endonuclease-like"/>
    <property type="match status" value="1"/>
</dbReference>
<dbReference type="eggNOG" id="COG4889">
    <property type="taxonomic scope" value="Bacteria"/>
</dbReference>
<proteinExistence type="predicted"/>
<evidence type="ECO:0008006" key="5">
    <source>
        <dbReference type="Google" id="ProtNLM"/>
    </source>
</evidence>
<evidence type="ECO:0000313" key="3">
    <source>
        <dbReference type="EMBL" id="KGF98901.1"/>
    </source>
</evidence>
<evidence type="ECO:0000313" key="4">
    <source>
        <dbReference type="Proteomes" id="UP000030445"/>
    </source>
</evidence>
<sequence>MATFDAFYDSLDPDIRIRGKQFEKFVKWFLKTDPTWASQVDEVWLWNEYPKRWGADCGVDLIFTHKNGNTWAVQSKCISPNNDIKKSEIDSFLSESNDSKIDGRLLIASTDGIGKNAQQVIHRQEKQVVCFLLEQFRQSEIEFPSSIEDLNQGKRKSKKNPRTHQIEAIEKVSEGLKTADRGQVLMACGTGKTLTSLWIKERIKAEQVLVLVPSLSLLSQILKEWNKEANHPFKWICVCSDKSVARDKSEDQWISNTSEIGVPVTSETLEIKNFLDESGSKVVFATYQSAQLIVEAQEHHDTSDFDLVIADEAHRCAGRVSDAFGSVLDENKIKSFKRLFFTATPRILSKQIKTKSLDMDFEVASMDDHSVFGEIFYELKFSEAIQRDLLSDYQVVVVGVDDEMIKQKIVNRSLIKISDETISDAETIASQIAVTKAIKDYGLKRVITFHSRIKNAKDFATSFDQVISCIDKSDLPLEQINCEHISGAMKTSERNQKLFELKNLKVNELRILTNARCLSEGVDVPSLSGIAFINPKQSQIDIIQAVGRAIRKSHDKSKGTIVIPIYISENESLDEAILLSNFKKVWQIVLALKSQDDSLMECIDKLRIDKGFKRKINFNEENLEKFIFDIPEKISTKFSRSIQTFLIENSSEDWFEKYGELKYFFQKEGHTVVPQKDKKLGDWCSKQRQNKKKNTLSQEKIGLLEELNFVWDPVEKQWNESYKQLKKYFEKEKHTSISPKESPLGSWCSKQRQFKKKGALPQKKIGLLEELNFIWDPLENQWNESYKQLKKYFEKEGHSSIASRASTLGDWCRGQRQNYTNGSLSQKKIELLEELNFIWDPRAYQWNDSYEQIKEYFEKEGHSSVPRKHGSLGIWCVNQRLYFKKGRLSKEKIALLEELNFEWDPRANQWNSSYTQLKEYFEKEGHTSVPKNKGALFNWCHIQRQDYKKGKISKERIDLLEKLNFVWIMNEQQWRDGYKELEAYFQTNGHTLVPVKEGSLGIWVRTQRKDFKNGSLSQERKELLEKVQFKWKVRD</sequence>
<dbReference type="OrthoDB" id="9758243at2"/>
<dbReference type="Gene3D" id="6.10.140.530">
    <property type="match status" value="6"/>
</dbReference>
<dbReference type="PROSITE" id="PS51192">
    <property type="entry name" value="HELICASE_ATP_BIND_1"/>
    <property type="match status" value="1"/>
</dbReference>
<evidence type="ECO:0000259" key="1">
    <source>
        <dbReference type="PROSITE" id="PS51192"/>
    </source>
</evidence>
<dbReference type="InterPro" id="IPR005114">
    <property type="entry name" value="Helicase_assoc"/>
</dbReference>
<dbReference type="SUPFAM" id="SSF52540">
    <property type="entry name" value="P-loop containing nucleoside triphosphate hydrolases"/>
    <property type="match status" value="1"/>
</dbReference>
<dbReference type="GO" id="GO:0003677">
    <property type="term" value="F:DNA binding"/>
    <property type="evidence" value="ECO:0007669"/>
    <property type="project" value="InterPro"/>
</dbReference>
<comment type="caution">
    <text evidence="3">The sequence shown here is derived from an EMBL/GenBank/DDBJ whole genome shotgun (WGS) entry which is preliminary data.</text>
</comment>
<dbReference type="AlphaFoldDB" id="A0A0A2ADH2"/>
<dbReference type="Gene3D" id="3.40.50.300">
    <property type="entry name" value="P-loop containing nucleotide triphosphate hydrolases"/>
    <property type="match status" value="2"/>
</dbReference>
<dbReference type="InterPro" id="IPR011856">
    <property type="entry name" value="tRNA_endonuc-like_dom_sf"/>
</dbReference>
<dbReference type="InterPro" id="IPR014001">
    <property type="entry name" value="Helicase_ATP-bd"/>
</dbReference>
<dbReference type="Gene3D" id="3.40.1350.10">
    <property type="match status" value="1"/>
</dbReference>
<dbReference type="Pfam" id="PF00271">
    <property type="entry name" value="Helicase_C"/>
    <property type="match status" value="1"/>
</dbReference>
<dbReference type="PANTHER" id="PTHR33418">
    <property type="entry name" value="HELICASE-ASSOCIATED"/>
    <property type="match status" value="1"/>
</dbReference>
<dbReference type="SMART" id="SM00490">
    <property type="entry name" value="HELICc"/>
    <property type="match status" value="1"/>
</dbReference>
<dbReference type="Pfam" id="PF13156">
    <property type="entry name" value="Mrr_cat_2"/>
    <property type="match status" value="1"/>
</dbReference>
<dbReference type="Proteomes" id="UP000030445">
    <property type="component" value="Unassembled WGS sequence"/>
</dbReference>
<dbReference type="InterPro" id="IPR011335">
    <property type="entry name" value="Restrct_endonuc-II-like"/>
</dbReference>
<dbReference type="eggNOG" id="COG1061">
    <property type="taxonomic scope" value="Bacteria"/>
</dbReference>
<dbReference type="Pfam" id="PF04851">
    <property type="entry name" value="ResIII"/>
    <property type="match status" value="1"/>
</dbReference>
<dbReference type="InterPro" id="IPR039442">
    <property type="entry name" value="Mrr-like_dom"/>
</dbReference>
<reference evidence="4" key="1">
    <citation type="journal article" date="2014" name="Sci. Data">
        <title>Genomes of diverse isolates of the marine cyanobacterium Prochlorococcus.</title>
        <authorList>
            <person name="Biller S."/>
            <person name="Berube P."/>
            <person name="Thompson J."/>
            <person name="Kelly L."/>
            <person name="Roggensack S."/>
            <person name="Awad L."/>
            <person name="Roache-Johnson K."/>
            <person name="Ding H."/>
            <person name="Giovannoni S.J."/>
            <person name="Moore L.R."/>
            <person name="Chisholm S.W."/>
        </authorList>
    </citation>
    <scope>NUCLEOTIDE SEQUENCE [LARGE SCALE GENOMIC DNA]</scope>
    <source>
        <strain evidence="4">MIT 9302</strain>
    </source>
</reference>